<name>A0A919YKC9_9BACL</name>
<reference evidence="1" key="1">
    <citation type="submission" date="2021-03" db="EMBL/GenBank/DDBJ databases">
        <title>Antimicrobial resistance genes in bacteria isolated from Japanese honey, and their potential for conferring macrolide and lincosamide resistance in the American foulbrood pathogen Paenibacillus larvae.</title>
        <authorList>
            <person name="Okamoto M."/>
            <person name="Kumagai M."/>
            <person name="Kanamori H."/>
            <person name="Takamatsu D."/>
        </authorList>
    </citation>
    <scope>NUCLEOTIDE SEQUENCE</scope>
    <source>
        <strain evidence="1">J40TS1</strain>
    </source>
</reference>
<dbReference type="EMBL" id="BOSE01000001">
    <property type="protein sequence ID" value="GIP14892.1"/>
    <property type="molecule type" value="Genomic_DNA"/>
</dbReference>
<accession>A0A919YKC9</accession>
<gene>
    <name evidence="1" type="ORF">J40TS1_05340</name>
</gene>
<dbReference type="AlphaFoldDB" id="A0A919YKC9"/>
<evidence type="ECO:0000313" key="2">
    <source>
        <dbReference type="Proteomes" id="UP000683139"/>
    </source>
</evidence>
<keyword evidence="2" id="KW-1185">Reference proteome</keyword>
<sequence>MLGVQRSVGTYYESTEAFGSVTYSKATKLQRSRLVIKVGFLTTSFNEV</sequence>
<protein>
    <submittedName>
        <fullName evidence="1">Uncharacterized protein</fullName>
    </submittedName>
</protein>
<organism evidence="1 2">
    <name type="scientific">Paenibacillus montaniterrae</name>
    <dbReference type="NCBI Taxonomy" id="429341"/>
    <lineage>
        <taxon>Bacteria</taxon>
        <taxon>Bacillati</taxon>
        <taxon>Bacillota</taxon>
        <taxon>Bacilli</taxon>
        <taxon>Bacillales</taxon>
        <taxon>Paenibacillaceae</taxon>
        <taxon>Paenibacillus</taxon>
    </lineage>
</organism>
<dbReference type="Proteomes" id="UP000683139">
    <property type="component" value="Unassembled WGS sequence"/>
</dbReference>
<proteinExistence type="predicted"/>
<comment type="caution">
    <text evidence="1">The sequence shown here is derived from an EMBL/GenBank/DDBJ whole genome shotgun (WGS) entry which is preliminary data.</text>
</comment>
<evidence type="ECO:0000313" key="1">
    <source>
        <dbReference type="EMBL" id="GIP14892.1"/>
    </source>
</evidence>